<protein>
    <submittedName>
        <fullName evidence="1">TIGR03899 family protein</fullName>
    </submittedName>
</protein>
<dbReference type="Proteomes" id="UP000281474">
    <property type="component" value="Unassembled WGS sequence"/>
</dbReference>
<dbReference type="AlphaFoldDB" id="A0A3L8PYR0"/>
<proteinExistence type="predicted"/>
<gene>
    <name evidence="1" type="ORF">D5018_06725</name>
</gene>
<dbReference type="EMBL" id="QZEI01000015">
    <property type="protein sequence ID" value="RLV60481.1"/>
    <property type="molecule type" value="Genomic_DNA"/>
</dbReference>
<dbReference type="InterPro" id="IPR021254">
    <property type="entry name" value="DUF2806"/>
</dbReference>
<organism evidence="1 2">
    <name type="scientific">Parashewanella curva</name>
    <dbReference type="NCBI Taxonomy" id="2338552"/>
    <lineage>
        <taxon>Bacteria</taxon>
        <taxon>Pseudomonadati</taxon>
        <taxon>Pseudomonadota</taxon>
        <taxon>Gammaproteobacteria</taxon>
        <taxon>Alteromonadales</taxon>
        <taxon>Shewanellaceae</taxon>
        <taxon>Parashewanella</taxon>
    </lineage>
</organism>
<dbReference type="Pfam" id="PF10987">
    <property type="entry name" value="DUF2806"/>
    <property type="match status" value="1"/>
</dbReference>
<evidence type="ECO:0000313" key="1">
    <source>
        <dbReference type="EMBL" id="RLV60481.1"/>
    </source>
</evidence>
<dbReference type="NCBIfam" id="TIGR03899">
    <property type="entry name" value="TIGR03899 family protein"/>
    <property type="match status" value="1"/>
</dbReference>
<comment type="caution">
    <text evidence="1">The sequence shown here is derived from an EMBL/GenBank/DDBJ whole genome shotgun (WGS) entry which is preliminary data.</text>
</comment>
<accession>A0A3L8PYR0</accession>
<dbReference type="RefSeq" id="WP_121838241.1">
    <property type="nucleotide sequence ID" value="NZ_ML014764.1"/>
</dbReference>
<name>A0A3L8PYR0_9GAMM</name>
<keyword evidence="2" id="KW-1185">Reference proteome</keyword>
<sequence>MSISVSQIDDKTKDVSAKRKLLSLAPRIGLAADGKYQPSNASLTERAKYRNEQQASVFQKNLEAIYKQALALTPANVTGAELDPDWLHHFYNLAETIHNPKMQELWAKILTREITSPGHFSIATLKRLTQLTQKEAQIMEKVTSLTCTINRDPQVKLLSHYRITGGWRHWLSKSPKQTLNLAKVGIPYSYIVTLIEAGILLKQEFETGQLAAKQPVLLDFGLDTLHLTPKHRQLVLGYYRFSLIGNELAQLLPPRPQTKQANLALSEFLNTDFQITDSTRKINSK</sequence>
<reference evidence="1 2" key="1">
    <citation type="submission" date="2018-09" db="EMBL/GenBank/DDBJ databases">
        <title>Phylogeny of the Shewanellaceae, and recommendation for two new genera, Pseudoshewanella and Parashewanella.</title>
        <authorList>
            <person name="Wang G."/>
        </authorList>
    </citation>
    <scope>NUCLEOTIDE SEQUENCE [LARGE SCALE GENOMIC DNA]</scope>
    <source>
        <strain evidence="1 2">C51</strain>
    </source>
</reference>
<evidence type="ECO:0000313" key="2">
    <source>
        <dbReference type="Proteomes" id="UP000281474"/>
    </source>
</evidence>
<dbReference type="OrthoDB" id="886161at2"/>